<dbReference type="HOGENOM" id="CLU_3333068_0_0_5"/>
<sequence length="38" mass="4339">MSVKSEMEIADQIADMAGVGEKRDYFRADLNFDGRMQI</sequence>
<organism evidence="1 2">
    <name type="scientific">Sinorhizobium fredii (strain USDA 257)</name>
    <dbReference type="NCBI Taxonomy" id="1185652"/>
    <lineage>
        <taxon>Bacteria</taxon>
        <taxon>Pseudomonadati</taxon>
        <taxon>Pseudomonadota</taxon>
        <taxon>Alphaproteobacteria</taxon>
        <taxon>Hyphomicrobiales</taxon>
        <taxon>Rhizobiaceae</taxon>
        <taxon>Sinorhizobium/Ensifer group</taxon>
        <taxon>Sinorhizobium</taxon>
    </lineage>
</organism>
<dbReference type="EMBL" id="CP003563">
    <property type="protein sequence ID" value="AFL53326.1"/>
    <property type="molecule type" value="Genomic_DNA"/>
</dbReference>
<accession>I3XBS0</accession>
<proteinExistence type="predicted"/>
<protein>
    <submittedName>
        <fullName evidence="1">Uncharacterized protein</fullName>
    </submittedName>
</protein>
<dbReference type="STRING" id="1185652.USDA257_c47910"/>
<dbReference type="Proteomes" id="UP000006180">
    <property type="component" value="Chromosome"/>
</dbReference>
<name>I3XBS0_SINF2</name>
<dbReference type="PATRIC" id="fig|1185652.3.peg.4969"/>
<dbReference type="KEGG" id="sfd:USDA257_c47910"/>
<dbReference type="AlphaFoldDB" id="I3XBS0"/>
<reference evidence="1 2" key="1">
    <citation type="journal article" date="2012" name="J. Bacteriol.">
        <title>Complete genome sequence of the broad-host-range strain Sinorhizobium fredii USDA257.</title>
        <authorList>
            <person name="Schuldes J."/>
            <person name="Rodriguez Orbegoso M."/>
            <person name="Schmeisser C."/>
            <person name="Krishnan H.B."/>
            <person name="Daniel R."/>
            <person name="Streit W.R."/>
        </authorList>
    </citation>
    <scope>NUCLEOTIDE SEQUENCE [LARGE SCALE GENOMIC DNA]</scope>
    <source>
        <strain evidence="1 2">USDA 257</strain>
    </source>
</reference>
<gene>
    <name evidence="1" type="ORF">USDA257_c47910</name>
</gene>
<evidence type="ECO:0000313" key="2">
    <source>
        <dbReference type="Proteomes" id="UP000006180"/>
    </source>
</evidence>
<evidence type="ECO:0000313" key="1">
    <source>
        <dbReference type="EMBL" id="AFL53326.1"/>
    </source>
</evidence>